<feature type="modified residue" description="4-aspartylphosphate" evidence="8">
    <location>
        <position position="56"/>
    </location>
</feature>
<dbReference type="SUPFAM" id="SSF52540">
    <property type="entry name" value="P-loop containing nucleoside triphosphate hydrolases"/>
    <property type="match status" value="1"/>
</dbReference>
<dbReference type="RefSeq" id="WP_246914176.1">
    <property type="nucleotide sequence ID" value="NZ_JALJRB010000033.1"/>
</dbReference>
<dbReference type="Pfam" id="PF02954">
    <property type="entry name" value="HTH_8"/>
    <property type="match status" value="1"/>
</dbReference>
<feature type="domain" description="Response regulatory" evidence="10">
    <location>
        <begin position="7"/>
        <end position="121"/>
    </location>
</feature>
<sequence length="471" mass="52857">MSQTPATVLVVDDEPPICENCRKILTRAGHTVACAYNGQDALARMTDQTFDVVVTDLKMSRLGGMELLRRVKAASPDTMVIVITGYSTVSSAVEVMKLGAFDYLPKPFTPDELRAVVAQAVQARQTLRQNRRLVQEGPRRRPTVHQLVGGSAKMKKVVEMIAKVAPTDATVLITGESGTGKELVARALHANSRRSEKVFFAVDCGTLSGNLLESELFGHAKGAFTGAHKEKEGIFQRADGGTVFLDEIGNIDLEVQGKLLRFLESREFLSIGHTTPRKVDIRLILATNQNLEEMVAAGRFRHDFYYRIYVYPIFLPPLRERREDILPIAYHFVAQFARQMEKPIRGFAEAAVQHLVQQEWPGNVRQLRNAVERAVIHSETDTITVRDLTFADTNSDLTTLMTHVPATNEELVQLKKEIRSKAVLAIEKNFLLHALNENNWNITQAARQTGLKRTNFQNMMRKHHLKKPKTP</sequence>
<dbReference type="SMART" id="SM00382">
    <property type="entry name" value="AAA"/>
    <property type="match status" value="1"/>
</dbReference>
<dbReference type="InterPro" id="IPR001789">
    <property type="entry name" value="Sig_transdc_resp-reg_receiver"/>
</dbReference>
<evidence type="ECO:0000256" key="7">
    <source>
        <dbReference type="ARBA" id="ARBA00023163"/>
    </source>
</evidence>
<dbReference type="SUPFAM" id="SSF46689">
    <property type="entry name" value="Homeodomain-like"/>
    <property type="match status" value="1"/>
</dbReference>
<dbReference type="PANTHER" id="PTHR32071:SF113">
    <property type="entry name" value="ALGINATE BIOSYNTHESIS TRANSCRIPTIONAL REGULATORY PROTEIN ALGB"/>
    <property type="match status" value="1"/>
</dbReference>
<dbReference type="InterPro" id="IPR025943">
    <property type="entry name" value="Sigma_54_int_dom_ATP-bd_2"/>
</dbReference>
<evidence type="ECO:0000313" key="11">
    <source>
        <dbReference type="EMBL" id="MCJ8502803.1"/>
    </source>
</evidence>
<dbReference type="FunFam" id="3.40.50.2300:FF:000018">
    <property type="entry name" value="DNA-binding transcriptional regulator NtrC"/>
    <property type="match status" value="1"/>
</dbReference>
<evidence type="ECO:0000313" key="12">
    <source>
        <dbReference type="Proteomes" id="UP001165427"/>
    </source>
</evidence>
<keyword evidence="6" id="KW-0238">DNA-binding</keyword>
<dbReference type="PROSITE" id="PS50110">
    <property type="entry name" value="RESPONSE_REGULATORY"/>
    <property type="match status" value="1"/>
</dbReference>
<keyword evidence="5" id="KW-0805">Transcription regulation</keyword>
<keyword evidence="7" id="KW-0804">Transcription</keyword>
<name>A0AA41R7A1_9BACT</name>
<dbReference type="Pfam" id="PF00158">
    <property type="entry name" value="Sigma54_activat"/>
    <property type="match status" value="1"/>
</dbReference>
<evidence type="ECO:0000256" key="1">
    <source>
        <dbReference type="ARBA" id="ARBA00022553"/>
    </source>
</evidence>
<dbReference type="InterPro" id="IPR003593">
    <property type="entry name" value="AAA+_ATPase"/>
</dbReference>
<comment type="caution">
    <text evidence="11">The sequence shown here is derived from an EMBL/GenBank/DDBJ whole genome shotgun (WGS) entry which is preliminary data.</text>
</comment>
<keyword evidence="3" id="KW-0067">ATP-binding</keyword>
<dbReference type="EMBL" id="JALJRB010000033">
    <property type="protein sequence ID" value="MCJ8502803.1"/>
    <property type="molecule type" value="Genomic_DNA"/>
</dbReference>
<evidence type="ECO:0000256" key="6">
    <source>
        <dbReference type="ARBA" id="ARBA00023125"/>
    </source>
</evidence>
<dbReference type="InterPro" id="IPR011006">
    <property type="entry name" value="CheY-like_superfamily"/>
</dbReference>
<dbReference type="PROSITE" id="PS00675">
    <property type="entry name" value="SIGMA54_INTERACT_1"/>
    <property type="match status" value="1"/>
</dbReference>
<accession>A0AA41R7A1</accession>
<dbReference type="Pfam" id="PF00072">
    <property type="entry name" value="Response_reg"/>
    <property type="match status" value="1"/>
</dbReference>
<dbReference type="GO" id="GO:0000160">
    <property type="term" value="P:phosphorelay signal transduction system"/>
    <property type="evidence" value="ECO:0007669"/>
    <property type="project" value="UniProtKB-KW"/>
</dbReference>
<dbReference type="FunFam" id="3.40.50.300:FF:000006">
    <property type="entry name" value="DNA-binding transcriptional regulator NtrC"/>
    <property type="match status" value="1"/>
</dbReference>
<dbReference type="InterPro" id="IPR025662">
    <property type="entry name" value="Sigma_54_int_dom_ATP-bd_1"/>
</dbReference>
<dbReference type="InterPro" id="IPR027417">
    <property type="entry name" value="P-loop_NTPase"/>
</dbReference>
<protein>
    <submittedName>
        <fullName evidence="11">Sigma-54 dependent transcriptional regulator</fullName>
    </submittedName>
</protein>
<evidence type="ECO:0000256" key="2">
    <source>
        <dbReference type="ARBA" id="ARBA00022741"/>
    </source>
</evidence>
<reference evidence="11" key="1">
    <citation type="submission" date="2022-04" db="EMBL/GenBank/DDBJ databases">
        <title>Desulfatitalea alkaliphila sp. nov., a novel anaerobic sulfate-reducing bacterium isolated from terrestrial mud volcano, Taman Peninsula, Russia.</title>
        <authorList>
            <person name="Khomyakova M.A."/>
            <person name="Merkel A.Y."/>
            <person name="Slobodkin A.I."/>
        </authorList>
    </citation>
    <scope>NUCLEOTIDE SEQUENCE</scope>
    <source>
        <strain evidence="11">M08but</strain>
    </source>
</reference>
<keyword evidence="1 8" id="KW-0597">Phosphoprotein</keyword>
<dbReference type="InterPro" id="IPR009057">
    <property type="entry name" value="Homeodomain-like_sf"/>
</dbReference>
<feature type="domain" description="Sigma-54 factor interaction" evidence="9">
    <location>
        <begin position="147"/>
        <end position="376"/>
    </location>
</feature>
<dbReference type="InterPro" id="IPR002078">
    <property type="entry name" value="Sigma_54_int"/>
</dbReference>
<evidence type="ECO:0000256" key="4">
    <source>
        <dbReference type="ARBA" id="ARBA00023012"/>
    </source>
</evidence>
<dbReference type="InterPro" id="IPR058031">
    <property type="entry name" value="AAA_lid_NorR"/>
</dbReference>
<keyword evidence="4" id="KW-0902">Two-component regulatory system</keyword>
<dbReference type="InterPro" id="IPR025944">
    <property type="entry name" value="Sigma_54_int_dom_CS"/>
</dbReference>
<dbReference type="Gene3D" id="1.10.10.60">
    <property type="entry name" value="Homeodomain-like"/>
    <property type="match status" value="1"/>
</dbReference>
<evidence type="ECO:0000259" key="10">
    <source>
        <dbReference type="PROSITE" id="PS50110"/>
    </source>
</evidence>
<dbReference type="Gene3D" id="1.10.8.60">
    <property type="match status" value="1"/>
</dbReference>
<dbReference type="PROSITE" id="PS00688">
    <property type="entry name" value="SIGMA54_INTERACT_3"/>
    <property type="match status" value="1"/>
</dbReference>
<dbReference type="AlphaFoldDB" id="A0AA41R7A1"/>
<evidence type="ECO:0000259" key="9">
    <source>
        <dbReference type="PROSITE" id="PS50045"/>
    </source>
</evidence>
<keyword evidence="12" id="KW-1185">Reference proteome</keyword>
<dbReference type="InterPro" id="IPR002197">
    <property type="entry name" value="HTH_Fis"/>
</dbReference>
<dbReference type="SUPFAM" id="SSF52172">
    <property type="entry name" value="CheY-like"/>
    <property type="match status" value="1"/>
</dbReference>
<gene>
    <name evidence="11" type="ORF">MRX98_19660</name>
</gene>
<evidence type="ECO:0000256" key="8">
    <source>
        <dbReference type="PROSITE-ProRule" id="PRU00169"/>
    </source>
</evidence>
<dbReference type="GO" id="GO:0043565">
    <property type="term" value="F:sequence-specific DNA binding"/>
    <property type="evidence" value="ECO:0007669"/>
    <property type="project" value="InterPro"/>
</dbReference>
<dbReference type="Gene3D" id="3.40.50.300">
    <property type="entry name" value="P-loop containing nucleotide triphosphate hydrolases"/>
    <property type="match status" value="1"/>
</dbReference>
<proteinExistence type="predicted"/>
<dbReference type="GO" id="GO:0005524">
    <property type="term" value="F:ATP binding"/>
    <property type="evidence" value="ECO:0007669"/>
    <property type="project" value="UniProtKB-KW"/>
</dbReference>
<dbReference type="PROSITE" id="PS50045">
    <property type="entry name" value="SIGMA54_INTERACT_4"/>
    <property type="match status" value="1"/>
</dbReference>
<evidence type="ECO:0000256" key="5">
    <source>
        <dbReference type="ARBA" id="ARBA00023015"/>
    </source>
</evidence>
<dbReference type="Pfam" id="PF25601">
    <property type="entry name" value="AAA_lid_14"/>
    <property type="match status" value="1"/>
</dbReference>
<organism evidence="11 12">
    <name type="scientific">Desulfatitalea alkaliphila</name>
    <dbReference type="NCBI Taxonomy" id="2929485"/>
    <lineage>
        <taxon>Bacteria</taxon>
        <taxon>Pseudomonadati</taxon>
        <taxon>Thermodesulfobacteriota</taxon>
        <taxon>Desulfobacteria</taxon>
        <taxon>Desulfobacterales</taxon>
        <taxon>Desulfosarcinaceae</taxon>
        <taxon>Desulfatitalea</taxon>
    </lineage>
</organism>
<keyword evidence="2" id="KW-0547">Nucleotide-binding</keyword>
<dbReference type="PANTHER" id="PTHR32071">
    <property type="entry name" value="TRANSCRIPTIONAL REGULATORY PROTEIN"/>
    <property type="match status" value="1"/>
</dbReference>
<dbReference type="GO" id="GO:0006355">
    <property type="term" value="P:regulation of DNA-templated transcription"/>
    <property type="evidence" value="ECO:0007669"/>
    <property type="project" value="InterPro"/>
</dbReference>
<dbReference type="CDD" id="cd00009">
    <property type="entry name" value="AAA"/>
    <property type="match status" value="1"/>
</dbReference>
<evidence type="ECO:0000256" key="3">
    <source>
        <dbReference type="ARBA" id="ARBA00022840"/>
    </source>
</evidence>
<dbReference type="SMART" id="SM00448">
    <property type="entry name" value="REC"/>
    <property type="match status" value="1"/>
</dbReference>
<dbReference type="Gene3D" id="3.40.50.2300">
    <property type="match status" value="1"/>
</dbReference>
<dbReference type="PROSITE" id="PS00676">
    <property type="entry name" value="SIGMA54_INTERACT_2"/>
    <property type="match status" value="1"/>
</dbReference>
<dbReference type="Proteomes" id="UP001165427">
    <property type="component" value="Unassembled WGS sequence"/>
</dbReference>